<comment type="caution">
    <text evidence="3">The sequence shown here is derived from an EMBL/GenBank/DDBJ whole genome shotgun (WGS) entry which is preliminary data.</text>
</comment>
<keyword evidence="1 3" id="KW-0560">Oxidoreductase</keyword>
<dbReference type="PANTHER" id="PTHR43244:SF1">
    <property type="entry name" value="5,10-METHYLENETETRAHYDROMETHANOPTERIN REDUCTASE"/>
    <property type="match status" value="1"/>
</dbReference>
<accession>A0ABW3FQI4</accession>
<sequence length="348" mass="36822">MKLAVNLELRHATALAACAEDLGYELALAPEGYRSEAASVLGAVAAATERIALGSCVMQIPARPPATTALTAASLDVLSGGRFRLGLGVSNPDVSEGWYGVPFAEPLARTREYLDIVRAALRGEPVTYRGRHFRLPIGDRTGAPLHLYTEGHRPDLPIYLAAVGPANLRLTGEIADGWLGVFNTPESVTEARDHLAAGRAKRGRSLDGFAAIPCVPAAVDDDPATAADQLRGQYAYLLGIGDRETNIHCALARRLGFGDAVERIHDHLAADDRPAAARAVPFELIDSTSLIGPPDRIARRLAGYADAGATAVSIMVSAAATDLAGRLRILRSCAEALRRLDGQRTAAR</sequence>
<protein>
    <submittedName>
        <fullName evidence="3">LLM class flavin-dependent oxidoreductase</fullName>
        <ecNumber evidence="3">1.-.-.-</ecNumber>
    </submittedName>
</protein>
<proteinExistence type="predicted"/>
<dbReference type="Proteomes" id="UP001597018">
    <property type="component" value="Unassembled WGS sequence"/>
</dbReference>
<organism evidence="3 4">
    <name type="scientific">Saccharopolyspora rosea</name>
    <dbReference type="NCBI Taxonomy" id="524884"/>
    <lineage>
        <taxon>Bacteria</taxon>
        <taxon>Bacillati</taxon>
        <taxon>Actinomycetota</taxon>
        <taxon>Actinomycetes</taxon>
        <taxon>Pseudonocardiales</taxon>
        <taxon>Pseudonocardiaceae</taxon>
        <taxon>Saccharopolyspora</taxon>
    </lineage>
</organism>
<dbReference type="CDD" id="cd01097">
    <property type="entry name" value="Tetrahydromethanopterin_reductase"/>
    <property type="match status" value="1"/>
</dbReference>
<dbReference type="InterPro" id="IPR050564">
    <property type="entry name" value="F420-G6PD/mer"/>
</dbReference>
<gene>
    <name evidence="3" type="ORF">ACFQ16_07380</name>
</gene>
<keyword evidence="4" id="KW-1185">Reference proteome</keyword>
<dbReference type="EMBL" id="JBHTIW010000003">
    <property type="protein sequence ID" value="MFD0919560.1"/>
    <property type="molecule type" value="Genomic_DNA"/>
</dbReference>
<dbReference type="InterPro" id="IPR011251">
    <property type="entry name" value="Luciferase-like_dom"/>
</dbReference>
<evidence type="ECO:0000313" key="4">
    <source>
        <dbReference type="Proteomes" id="UP001597018"/>
    </source>
</evidence>
<dbReference type="SUPFAM" id="SSF51679">
    <property type="entry name" value="Bacterial luciferase-like"/>
    <property type="match status" value="1"/>
</dbReference>
<name>A0ABW3FQI4_9PSEU</name>
<feature type="domain" description="Luciferase-like" evidence="2">
    <location>
        <begin position="8"/>
        <end position="310"/>
    </location>
</feature>
<dbReference type="EC" id="1.-.-.-" evidence="3"/>
<dbReference type="Gene3D" id="3.20.20.30">
    <property type="entry name" value="Luciferase-like domain"/>
    <property type="match status" value="1"/>
</dbReference>
<evidence type="ECO:0000313" key="3">
    <source>
        <dbReference type="EMBL" id="MFD0919560.1"/>
    </source>
</evidence>
<evidence type="ECO:0000259" key="2">
    <source>
        <dbReference type="Pfam" id="PF00296"/>
    </source>
</evidence>
<dbReference type="PANTHER" id="PTHR43244">
    <property type="match status" value="1"/>
</dbReference>
<evidence type="ECO:0000256" key="1">
    <source>
        <dbReference type="ARBA" id="ARBA00023002"/>
    </source>
</evidence>
<dbReference type="RefSeq" id="WP_263252583.1">
    <property type="nucleotide sequence ID" value="NZ_BAABLT010000001.1"/>
</dbReference>
<reference evidence="4" key="1">
    <citation type="journal article" date="2019" name="Int. J. Syst. Evol. Microbiol.">
        <title>The Global Catalogue of Microorganisms (GCM) 10K type strain sequencing project: providing services to taxonomists for standard genome sequencing and annotation.</title>
        <authorList>
            <consortium name="The Broad Institute Genomics Platform"/>
            <consortium name="The Broad Institute Genome Sequencing Center for Infectious Disease"/>
            <person name="Wu L."/>
            <person name="Ma J."/>
        </authorList>
    </citation>
    <scope>NUCLEOTIDE SEQUENCE [LARGE SCALE GENOMIC DNA]</scope>
    <source>
        <strain evidence="4">CCUG 56401</strain>
    </source>
</reference>
<dbReference type="Pfam" id="PF00296">
    <property type="entry name" value="Bac_luciferase"/>
    <property type="match status" value="1"/>
</dbReference>
<dbReference type="InterPro" id="IPR036661">
    <property type="entry name" value="Luciferase-like_sf"/>
</dbReference>
<dbReference type="GO" id="GO:0016491">
    <property type="term" value="F:oxidoreductase activity"/>
    <property type="evidence" value="ECO:0007669"/>
    <property type="project" value="UniProtKB-KW"/>
</dbReference>